<evidence type="ECO:0000256" key="2">
    <source>
        <dbReference type="ARBA" id="ARBA00007524"/>
    </source>
</evidence>
<feature type="transmembrane region" description="Helical" evidence="6">
    <location>
        <begin position="106"/>
        <end position="128"/>
    </location>
</feature>
<dbReference type="PANTHER" id="PTHR10057">
    <property type="entry name" value="PERIPHERAL-TYPE BENZODIAZEPINE RECEPTOR"/>
    <property type="match status" value="1"/>
</dbReference>
<evidence type="ECO:0000313" key="7">
    <source>
        <dbReference type="EMBL" id="TCL61398.1"/>
    </source>
</evidence>
<keyword evidence="5 6" id="KW-0472">Membrane</keyword>
<feature type="transmembrane region" description="Helical" evidence="6">
    <location>
        <begin position="82"/>
        <end position="100"/>
    </location>
</feature>
<accession>A0A4R1R767</accession>
<dbReference type="Proteomes" id="UP000295184">
    <property type="component" value="Unassembled WGS sequence"/>
</dbReference>
<dbReference type="CDD" id="cd15904">
    <property type="entry name" value="TSPO_MBR"/>
    <property type="match status" value="1"/>
</dbReference>
<dbReference type="InterPro" id="IPR004307">
    <property type="entry name" value="TspO_MBR"/>
</dbReference>
<dbReference type="PIRSF" id="PIRSF005859">
    <property type="entry name" value="PBR"/>
    <property type="match status" value="1"/>
</dbReference>
<keyword evidence="3 6" id="KW-0812">Transmembrane</keyword>
<evidence type="ECO:0000256" key="6">
    <source>
        <dbReference type="SAM" id="Phobius"/>
    </source>
</evidence>
<evidence type="ECO:0000313" key="8">
    <source>
        <dbReference type="Proteomes" id="UP000295184"/>
    </source>
</evidence>
<organism evidence="7 8">
    <name type="scientific">Allofournierella massiliensis</name>
    <dbReference type="NCBI Taxonomy" id="1650663"/>
    <lineage>
        <taxon>Bacteria</taxon>
        <taxon>Bacillati</taxon>
        <taxon>Bacillota</taxon>
        <taxon>Clostridia</taxon>
        <taxon>Eubacteriales</taxon>
        <taxon>Oscillospiraceae</taxon>
        <taxon>Allofournierella</taxon>
    </lineage>
</organism>
<protein>
    <submittedName>
        <fullName evidence="7">TspO/MBR related protein</fullName>
    </submittedName>
</protein>
<dbReference type="InterPro" id="IPR038330">
    <property type="entry name" value="TspO/MBR-related_sf"/>
</dbReference>
<feature type="transmembrane region" description="Helical" evidence="6">
    <location>
        <begin position="140"/>
        <end position="157"/>
    </location>
</feature>
<evidence type="ECO:0000256" key="4">
    <source>
        <dbReference type="ARBA" id="ARBA00022989"/>
    </source>
</evidence>
<evidence type="ECO:0000256" key="1">
    <source>
        <dbReference type="ARBA" id="ARBA00004141"/>
    </source>
</evidence>
<evidence type="ECO:0000256" key="3">
    <source>
        <dbReference type="ARBA" id="ARBA00022692"/>
    </source>
</evidence>
<proteinExistence type="inferred from homology"/>
<dbReference type="PANTHER" id="PTHR10057:SF0">
    <property type="entry name" value="TRANSLOCATOR PROTEIN"/>
    <property type="match status" value="1"/>
</dbReference>
<dbReference type="RefSeq" id="WP_058966280.1">
    <property type="nucleotide sequence ID" value="NZ_CABKVM010000019.1"/>
</dbReference>
<comment type="caution">
    <text evidence="7">The sequence shown here is derived from an EMBL/GenBank/DDBJ whole genome shotgun (WGS) entry which is preliminary data.</text>
</comment>
<dbReference type="Gene3D" id="1.20.1260.100">
    <property type="entry name" value="TspO/MBR protein"/>
    <property type="match status" value="1"/>
</dbReference>
<dbReference type="OrthoDB" id="9795496at2"/>
<dbReference type="FunFam" id="1.20.1260.100:FF:000001">
    <property type="entry name" value="translocator protein 2"/>
    <property type="match status" value="1"/>
</dbReference>
<feature type="transmembrane region" description="Helical" evidence="6">
    <location>
        <begin position="50"/>
        <end position="70"/>
    </location>
</feature>
<dbReference type="EMBL" id="SLUM01000002">
    <property type="protein sequence ID" value="TCL61398.1"/>
    <property type="molecule type" value="Genomic_DNA"/>
</dbReference>
<dbReference type="GO" id="GO:0016020">
    <property type="term" value="C:membrane"/>
    <property type="evidence" value="ECO:0007669"/>
    <property type="project" value="UniProtKB-SubCell"/>
</dbReference>
<name>A0A4R1R767_9FIRM</name>
<dbReference type="GO" id="GO:0033013">
    <property type="term" value="P:tetrapyrrole metabolic process"/>
    <property type="evidence" value="ECO:0007669"/>
    <property type="project" value="UniProtKB-ARBA"/>
</dbReference>
<keyword evidence="4 6" id="KW-1133">Transmembrane helix</keyword>
<comment type="subcellular location">
    <subcellularLocation>
        <location evidence="1">Membrane</location>
        <topology evidence="1">Multi-pass membrane protein</topology>
    </subcellularLocation>
</comment>
<dbReference type="AlphaFoldDB" id="A0A4R1R767"/>
<dbReference type="Pfam" id="PF03073">
    <property type="entry name" value="TspO_MBR"/>
    <property type="match status" value="1"/>
</dbReference>
<evidence type="ECO:0000256" key="5">
    <source>
        <dbReference type="ARBA" id="ARBA00023136"/>
    </source>
</evidence>
<reference evidence="7 8" key="1">
    <citation type="submission" date="2019-03" db="EMBL/GenBank/DDBJ databases">
        <title>Genomic Encyclopedia of Type Strains, Phase IV (KMG-IV): sequencing the most valuable type-strain genomes for metagenomic binning, comparative biology and taxonomic classification.</title>
        <authorList>
            <person name="Goeker M."/>
        </authorList>
    </citation>
    <scope>NUCLEOTIDE SEQUENCE [LARGE SCALE GENOMIC DNA]</scope>
    <source>
        <strain evidence="7 8">DSM 100451</strain>
    </source>
</reference>
<comment type="similarity">
    <text evidence="2">Belongs to the TspO/BZRP family.</text>
</comment>
<sequence>MKQRLSRILPFTLFPAIALGTGWLSSTLTRYGLENVYPNLLKSPLTPPGYVFPIAWTILYLLMGIGMAMVWNKSPQDRVPTLRLWGFQLVLNFFWSILFFGWNNPLGALLCLAVLFLAVLLMTLRFYSVSPAASWLQLPYLLWLLFAGYLNGAVWLLNR</sequence>
<gene>
    <name evidence="7" type="ORF">EDD77_102137</name>
</gene>